<reference evidence="8" key="2">
    <citation type="submission" date="2025-08" db="UniProtKB">
        <authorList>
            <consortium name="Ensembl"/>
        </authorList>
    </citation>
    <scope>IDENTIFICATION</scope>
</reference>
<feature type="region of interest" description="Disordered" evidence="6">
    <location>
        <begin position="68"/>
        <end position="99"/>
    </location>
</feature>
<feature type="compositionally biased region" description="Basic and acidic residues" evidence="6">
    <location>
        <begin position="70"/>
        <end position="83"/>
    </location>
</feature>
<gene>
    <name evidence="8" type="primary">CACNG5</name>
</gene>
<dbReference type="GO" id="GO:0098943">
    <property type="term" value="P:neurotransmitter receptor transport, postsynaptic endosome to lysosome"/>
    <property type="evidence" value="ECO:0007669"/>
    <property type="project" value="TreeGrafter"/>
</dbReference>
<evidence type="ECO:0000256" key="3">
    <source>
        <dbReference type="ARBA" id="ARBA00022692"/>
    </source>
</evidence>
<evidence type="ECO:0000313" key="9">
    <source>
        <dbReference type="Proteomes" id="UP000429181"/>
    </source>
</evidence>
<evidence type="ECO:0000256" key="4">
    <source>
        <dbReference type="ARBA" id="ARBA00022989"/>
    </source>
</evidence>
<evidence type="ECO:0000256" key="5">
    <source>
        <dbReference type="ARBA" id="ARBA00023136"/>
    </source>
</evidence>
<dbReference type="PRINTS" id="PR01792">
    <property type="entry name" value="VDCCGAMMA"/>
</dbReference>
<comment type="subcellular location">
    <subcellularLocation>
        <location evidence="1">Membrane</location>
        <topology evidence="1">Multi-pass membrane protein</topology>
    </subcellularLocation>
</comment>
<dbReference type="GO" id="GO:0099590">
    <property type="term" value="P:neurotransmitter receptor internalization"/>
    <property type="evidence" value="ECO:0007669"/>
    <property type="project" value="TreeGrafter"/>
</dbReference>
<dbReference type="InterPro" id="IPR008368">
    <property type="entry name" value="VDCC_gsu"/>
</dbReference>
<dbReference type="InterPro" id="IPR051072">
    <property type="entry name" value="CACNG_subunit"/>
</dbReference>
<feature type="transmembrane region" description="Helical" evidence="7">
    <location>
        <begin position="245"/>
        <end position="266"/>
    </location>
</feature>
<dbReference type="PANTHER" id="PTHR12107">
    <property type="entry name" value="VOLTAGE-DEPENDENT CALCIUM CHANNEL GAMMA SUBUNIT"/>
    <property type="match status" value="1"/>
</dbReference>
<organism evidence="8 9">
    <name type="scientific">Bos indicus x Bos taurus</name>
    <name type="common">Hybrid cattle</name>
    <dbReference type="NCBI Taxonomy" id="30522"/>
    <lineage>
        <taxon>Eukaryota</taxon>
        <taxon>Metazoa</taxon>
        <taxon>Chordata</taxon>
        <taxon>Craniata</taxon>
        <taxon>Vertebrata</taxon>
        <taxon>Euteleostomi</taxon>
        <taxon>Mammalia</taxon>
        <taxon>Eutheria</taxon>
        <taxon>Laurasiatheria</taxon>
        <taxon>Artiodactyla</taxon>
        <taxon>Ruminantia</taxon>
        <taxon>Pecora</taxon>
        <taxon>Bovidae</taxon>
        <taxon>Bovinae</taxon>
        <taxon>Bos</taxon>
    </lineage>
</organism>
<name>A0A4W2GEH8_BOBOX</name>
<evidence type="ECO:0000256" key="2">
    <source>
        <dbReference type="ARBA" id="ARBA00007111"/>
    </source>
</evidence>
<dbReference type="FunFam" id="1.20.140.150:FF:000060">
    <property type="entry name" value="voltage-dependent calcium channel gamma-7 subunit isoform X2"/>
    <property type="match status" value="1"/>
</dbReference>
<dbReference type="Ensembl" id="ENSBIXT00005028747.1">
    <property type="protein sequence ID" value="ENSBIXP00005017095.1"/>
    <property type="gene ID" value="ENSBIXG00005020603.1"/>
</dbReference>
<feature type="transmembrane region" description="Helical" evidence="7">
    <location>
        <begin position="157"/>
        <end position="177"/>
    </location>
</feature>
<feature type="compositionally biased region" description="Low complexity" evidence="6">
    <location>
        <begin position="443"/>
        <end position="452"/>
    </location>
</feature>
<dbReference type="GO" id="GO:0019226">
    <property type="term" value="P:transmission of nerve impulse"/>
    <property type="evidence" value="ECO:0007669"/>
    <property type="project" value="TreeGrafter"/>
</dbReference>
<dbReference type="InterPro" id="IPR004031">
    <property type="entry name" value="PMP22/EMP/MP20/Claudin"/>
</dbReference>
<feature type="region of interest" description="Disordered" evidence="6">
    <location>
        <begin position="1"/>
        <end position="25"/>
    </location>
</feature>
<evidence type="ECO:0000313" key="8">
    <source>
        <dbReference type="Ensembl" id="ENSBIXP00005017095.1"/>
    </source>
</evidence>
<feature type="compositionally biased region" description="Pro residues" evidence="6">
    <location>
        <begin position="390"/>
        <end position="410"/>
    </location>
</feature>
<dbReference type="Proteomes" id="UP000429181">
    <property type="component" value="Chromosome 19"/>
</dbReference>
<keyword evidence="3 7" id="KW-0812">Transmembrane</keyword>
<feature type="compositionally biased region" description="Pro residues" evidence="6">
    <location>
        <begin position="418"/>
        <end position="442"/>
    </location>
</feature>
<dbReference type="GO" id="GO:0098839">
    <property type="term" value="C:postsynaptic density membrane"/>
    <property type="evidence" value="ECO:0007669"/>
    <property type="project" value="TreeGrafter"/>
</dbReference>
<dbReference type="GO" id="GO:0098970">
    <property type="term" value="P:postsynaptic neurotransmitter receptor diffusion trapping"/>
    <property type="evidence" value="ECO:0007669"/>
    <property type="project" value="TreeGrafter"/>
</dbReference>
<reference evidence="8 9" key="1">
    <citation type="submission" date="2018-11" db="EMBL/GenBank/DDBJ databases">
        <title>Haplotype-resolved cattle genomes.</title>
        <authorList>
            <person name="Low W.Y."/>
            <person name="Tearle R."/>
            <person name="Bickhart D.M."/>
            <person name="Rosen B.D."/>
            <person name="Koren S."/>
            <person name="Rhie A."/>
            <person name="Hiendleder S."/>
            <person name="Phillippy A.M."/>
            <person name="Smith T.P.L."/>
            <person name="Williams J.L."/>
        </authorList>
    </citation>
    <scope>NUCLEOTIDE SEQUENCE [LARGE SCALE GENOMIC DNA]</scope>
</reference>
<feature type="compositionally biased region" description="Pro residues" evidence="6">
    <location>
        <begin position="12"/>
        <end position="21"/>
    </location>
</feature>
<evidence type="ECO:0000256" key="6">
    <source>
        <dbReference type="SAM" id="MobiDB-lite"/>
    </source>
</evidence>
<dbReference type="GO" id="GO:0032281">
    <property type="term" value="C:AMPA glutamate receptor complex"/>
    <property type="evidence" value="ECO:0007669"/>
    <property type="project" value="TreeGrafter"/>
</dbReference>
<keyword evidence="4 7" id="KW-1133">Transmembrane helix</keyword>
<proteinExistence type="inferred from homology"/>
<feature type="transmembrane region" description="Helical" evidence="7">
    <location>
        <begin position="278"/>
        <end position="302"/>
    </location>
</feature>
<feature type="compositionally biased region" description="Low complexity" evidence="6">
    <location>
        <begin position="375"/>
        <end position="389"/>
    </location>
</feature>
<dbReference type="GO" id="GO:0016247">
    <property type="term" value="F:channel regulator activity"/>
    <property type="evidence" value="ECO:0007669"/>
    <property type="project" value="TreeGrafter"/>
</dbReference>
<protein>
    <submittedName>
        <fullName evidence="8">Calcium voltage-gated channel auxiliary subunit gamma 5</fullName>
    </submittedName>
</protein>
<evidence type="ECO:0000256" key="1">
    <source>
        <dbReference type="ARBA" id="ARBA00004141"/>
    </source>
</evidence>
<dbReference type="Gene3D" id="1.20.140.150">
    <property type="match status" value="1"/>
</dbReference>
<sequence>MLLPTATLPAEFRPPPHPAPPLGQNSPSCRLLALGLEALSSRWTPVKGVGGSCSSPPLVSGTLGCLNGRMGERQHQPGAREDMGPSQRSGRQALHSPWERRRPLCPGGLPALVHPLPRGGSASLPGRACSRRCLALLPPEPTPTGLTGRMGACGRKALTLLSSVFAVCSLGLLGIAVSTDYWLYLEEGVVLAQNQSTETRMSLHSGLWRVCFLAGEEQGRCFTIEYVMPASAQLTSESTVSVLKMIRSATPFPLVSLFFMFIGFILSNIGHVRPHRTILAFVSGIFFILSGLSLVVGLVLYISSINDEMLNRTRDTETYFSYKYGWSFAFAAISFLLTEVKPSRGLDGGGAAGRGRRRPAGLRPSSRPPLPLLLPSPGLRPSSRPAFPSSSPPPGSALHPAPPSPPPPLPHALRTLRPSPPPLPPPLPSPPLWPLPRPPAPAPSASSHRAPG</sequence>
<accession>A0A4W2GEH8</accession>
<dbReference type="PRINTS" id="PR01793">
    <property type="entry name" value="VDCCGAMMA5"/>
</dbReference>
<comment type="similarity">
    <text evidence="2">Belongs to the PMP-22/EMP/MP20 family. CACNG subfamily.</text>
</comment>
<dbReference type="GO" id="GO:0005245">
    <property type="term" value="F:voltage-gated calcium channel activity"/>
    <property type="evidence" value="ECO:0007669"/>
    <property type="project" value="TreeGrafter"/>
</dbReference>
<dbReference type="GO" id="GO:0051968">
    <property type="term" value="P:positive regulation of synaptic transmission, glutamatergic"/>
    <property type="evidence" value="ECO:0007669"/>
    <property type="project" value="TreeGrafter"/>
</dbReference>
<dbReference type="InterPro" id="IPR008369">
    <property type="entry name" value="VDCC_g5su"/>
</dbReference>
<keyword evidence="5 7" id="KW-0472">Membrane</keyword>
<dbReference type="AlphaFoldDB" id="A0A4W2GEH8"/>
<dbReference type="Pfam" id="PF13903">
    <property type="entry name" value="Claudin_2"/>
    <property type="match status" value="1"/>
</dbReference>
<dbReference type="PANTHER" id="PTHR12107:SF4">
    <property type="entry name" value="VOLTAGE-DEPENDENT CALCIUM CHANNEL GAMMA-5 SUBUNIT"/>
    <property type="match status" value="1"/>
</dbReference>
<evidence type="ECO:0000256" key="7">
    <source>
        <dbReference type="SAM" id="Phobius"/>
    </source>
</evidence>
<feature type="region of interest" description="Disordered" evidence="6">
    <location>
        <begin position="346"/>
        <end position="452"/>
    </location>
</feature>
<dbReference type="GeneTree" id="ENSGT01050000244961"/>